<dbReference type="PATRIC" id="fig|1162668.3.peg.1401"/>
<dbReference type="HOGENOM" id="CLU_118067_0_0_0"/>
<evidence type="ECO:0008006" key="3">
    <source>
        <dbReference type="Google" id="ProtNLM"/>
    </source>
</evidence>
<reference evidence="1 2" key="1">
    <citation type="journal article" date="2012" name="J. Bacteriol.">
        <title>Complete Genome Sequence of Leptospirillum ferrooxidans Strain C2-3, Isolated from a Fresh Volcanic Ash Deposit on the Island of Miyake, Japan.</title>
        <authorList>
            <person name="Fujimura R."/>
            <person name="Sato Y."/>
            <person name="Nishizawa T."/>
            <person name="Oshima K."/>
            <person name="Kim S.-W."/>
            <person name="Hattori M."/>
            <person name="Kamijo T."/>
            <person name="Ohta H."/>
        </authorList>
    </citation>
    <scope>NUCLEOTIDE SEQUENCE [LARGE SCALE GENOMIC DNA]</scope>
    <source>
        <strain evidence="1 2">C2-3</strain>
    </source>
</reference>
<evidence type="ECO:0000313" key="1">
    <source>
        <dbReference type="EMBL" id="BAM06891.1"/>
    </source>
</evidence>
<organism evidence="1 2">
    <name type="scientific">Leptospirillum ferrooxidans (strain C2-3)</name>
    <dbReference type="NCBI Taxonomy" id="1162668"/>
    <lineage>
        <taxon>Bacteria</taxon>
        <taxon>Pseudomonadati</taxon>
        <taxon>Nitrospirota</taxon>
        <taxon>Nitrospiria</taxon>
        <taxon>Nitrospirales</taxon>
        <taxon>Nitrospiraceae</taxon>
        <taxon>Leptospirillum</taxon>
    </lineage>
</organism>
<dbReference type="Proteomes" id="UP000007382">
    <property type="component" value="Chromosome"/>
</dbReference>
<dbReference type="eggNOG" id="COG2165">
    <property type="taxonomic scope" value="Bacteria"/>
</dbReference>
<dbReference type="KEGG" id="lfc:LFE_1206"/>
<proteinExistence type="predicted"/>
<evidence type="ECO:0000313" key="2">
    <source>
        <dbReference type="Proteomes" id="UP000007382"/>
    </source>
</evidence>
<protein>
    <recommendedName>
        <fullName evidence="3">General secretion pathway protein H</fullName>
    </recommendedName>
</protein>
<name>I0INP2_LEPFC</name>
<reference evidence="2" key="2">
    <citation type="submission" date="2012-03" db="EMBL/GenBank/DDBJ databases">
        <title>The complete genome sequence of the pioneer microbe on fresh volcanic deposit, Leptospirillum ferrooxidans strain C2-3.</title>
        <authorList>
            <person name="Fujimura R."/>
            <person name="Sato Y."/>
            <person name="Nishizawa T."/>
            <person name="Nanba K."/>
            <person name="Oshima K."/>
            <person name="Hattori M."/>
            <person name="Kamijo T."/>
            <person name="Ohta H."/>
        </authorList>
    </citation>
    <scope>NUCLEOTIDE SEQUENCE [LARGE SCALE GENOMIC DNA]</scope>
    <source>
        <strain evidence="2">C2-3</strain>
    </source>
</reference>
<gene>
    <name evidence="1" type="ordered locus">LFE_1206</name>
</gene>
<dbReference type="EMBL" id="AP012342">
    <property type="protein sequence ID" value="BAM06891.1"/>
    <property type="molecule type" value="Genomic_DNA"/>
</dbReference>
<keyword evidence="2" id="KW-1185">Reference proteome</keyword>
<dbReference type="AlphaFoldDB" id="I0INP2"/>
<dbReference type="STRING" id="1162668.LFE_1206"/>
<accession>I0INP2</accession>
<sequence>MIEIVIVLFVISLVFAIVSPHLKLQKTPGLREVSLKIAGEYRALYWEAISRQQVLRLKYDLDKGTVSAFRMAPDGSLKPVSIRGISVWSIAPKVRFTRIHTLHQGRVESGRTFTQFFPTGAVEPTTIHLSDRHSHSMTITVNPVNGRTHIFKGDVEAPSLPPLLPGGVGNGAFMGAG</sequence>